<dbReference type="AlphaFoldDB" id="A0A1U9VF15"/>
<feature type="chain" id="PRO_5012391861" description="Lipoprotein" evidence="2">
    <location>
        <begin position="41"/>
        <end position="95"/>
    </location>
</feature>
<organism evidence="3 4">
    <name type="scientific">blood disease bacterium A2-HR MARDI</name>
    <dbReference type="NCBI Taxonomy" id="1944648"/>
    <lineage>
        <taxon>Bacteria</taxon>
        <taxon>Pseudomonadati</taxon>
        <taxon>Pseudomonadota</taxon>
        <taxon>Betaproteobacteria</taxon>
        <taxon>Burkholderiales</taxon>
        <taxon>Burkholderiaceae</taxon>
        <taxon>Ralstonia</taxon>
        <taxon>Ralstonia solanacearum species complex</taxon>
    </lineage>
</organism>
<gene>
    <name evidence="3" type="ORF">B0B51_04010</name>
</gene>
<dbReference type="EMBL" id="CP019911">
    <property type="protein sequence ID" value="AQW29258.1"/>
    <property type="molecule type" value="Genomic_DNA"/>
</dbReference>
<name>A0A1U9VF15_9RALS</name>
<accession>A0A1U9VF15</accession>
<feature type="signal peptide" evidence="2">
    <location>
        <begin position="1"/>
        <end position="40"/>
    </location>
</feature>
<dbReference type="PROSITE" id="PS51257">
    <property type="entry name" value="PROKAR_LIPOPROTEIN"/>
    <property type="match status" value="1"/>
</dbReference>
<evidence type="ECO:0000313" key="3">
    <source>
        <dbReference type="EMBL" id="AQW29258.1"/>
    </source>
</evidence>
<dbReference type="Proteomes" id="UP000189628">
    <property type="component" value="Chromosome"/>
</dbReference>
<proteinExistence type="predicted"/>
<protein>
    <recommendedName>
        <fullName evidence="5">Lipoprotein</fullName>
    </recommendedName>
</protein>
<evidence type="ECO:0000313" key="4">
    <source>
        <dbReference type="Proteomes" id="UP000189628"/>
    </source>
</evidence>
<reference evidence="3 4" key="1">
    <citation type="submission" date="2017-02" db="EMBL/GenBank/DDBJ databases">
        <title>Blood Disease Bacterium A2-HR MARDI.</title>
        <authorList>
            <person name="Badrun R."/>
            <person name="Abu Bakar N."/>
            <person name="Laboh R."/>
        </authorList>
    </citation>
    <scope>NUCLEOTIDE SEQUENCE [LARGE SCALE GENOMIC DNA]</scope>
    <source>
        <strain evidence="3 4">A2-HR MARDI</strain>
    </source>
</reference>
<sequence length="95" mass="10014">MGPLMRDDRFCTSMQCLRGGCLAALCLVGGCMGAAQTPLAQPPAAFRLWCAHPPGYYPQVQACPEGWTHRASADPAPAASPPLLVIPVQPPAEKK</sequence>
<evidence type="ECO:0000256" key="1">
    <source>
        <dbReference type="SAM" id="MobiDB-lite"/>
    </source>
</evidence>
<feature type="region of interest" description="Disordered" evidence="1">
    <location>
        <begin position="71"/>
        <end position="95"/>
    </location>
</feature>
<evidence type="ECO:0000256" key="2">
    <source>
        <dbReference type="SAM" id="SignalP"/>
    </source>
</evidence>
<keyword evidence="2" id="KW-0732">Signal</keyword>
<evidence type="ECO:0008006" key="5">
    <source>
        <dbReference type="Google" id="ProtNLM"/>
    </source>
</evidence>